<dbReference type="EMBL" id="AP017470">
    <property type="protein sequence ID" value="BBB33657.1"/>
    <property type="molecule type" value="Genomic_DNA"/>
</dbReference>
<name>A0A7R6PVY6_9BACT</name>
<proteinExistence type="inferred from homology"/>
<evidence type="ECO:0000256" key="1">
    <source>
        <dbReference type="ARBA" id="ARBA00005061"/>
    </source>
</evidence>
<dbReference type="PANTHER" id="PTHR12589:SF8">
    <property type="entry name" value="6-CARBOXY-5,6,7,8-TETRAHYDROPTERIN SYNTHASE"/>
    <property type="match status" value="1"/>
</dbReference>
<evidence type="ECO:0000256" key="3">
    <source>
        <dbReference type="ARBA" id="ARBA00012982"/>
    </source>
</evidence>
<keyword evidence="7" id="KW-0862">Zinc</keyword>
<evidence type="ECO:0000313" key="9">
    <source>
        <dbReference type="Proteomes" id="UP000595564"/>
    </source>
</evidence>
<keyword evidence="7" id="KW-0479">Metal-binding</keyword>
<dbReference type="NCBIfam" id="TIGR03367">
    <property type="entry name" value="queuosine_QueD"/>
    <property type="match status" value="1"/>
</dbReference>
<dbReference type="KEGG" id="thyd:TTHT_2233"/>
<organism evidence="8 9">
    <name type="scientific">Thermotomaculum hydrothermale</name>
    <dbReference type="NCBI Taxonomy" id="981385"/>
    <lineage>
        <taxon>Bacteria</taxon>
        <taxon>Pseudomonadati</taxon>
        <taxon>Acidobacteriota</taxon>
        <taxon>Holophagae</taxon>
        <taxon>Thermotomaculales</taxon>
        <taxon>Thermotomaculaceae</taxon>
        <taxon>Thermotomaculum</taxon>
    </lineage>
</organism>
<feature type="binding site" evidence="7">
    <location>
        <position position="14"/>
    </location>
    <ligand>
        <name>Zn(2+)</name>
        <dbReference type="ChEBI" id="CHEBI:29105"/>
    </ligand>
</feature>
<evidence type="ECO:0000256" key="4">
    <source>
        <dbReference type="ARBA" id="ARBA00018141"/>
    </source>
</evidence>
<comment type="pathway">
    <text evidence="1">Purine metabolism; 7-cyano-7-deazaguanine biosynthesis.</text>
</comment>
<evidence type="ECO:0000256" key="7">
    <source>
        <dbReference type="PIRSR" id="PIRSR006113-2"/>
    </source>
</evidence>
<dbReference type="InterPro" id="IPR007115">
    <property type="entry name" value="6-PTP_synth/QueD"/>
</dbReference>
<reference evidence="8 9" key="1">
    <citation type="journal article" date="2012" name="Extremophiles">
        <title>Thermotomaculum hydrothermale gen. nov., sp. nov., a novel heterotrophic thermophile within the phylum Acidobacteria from a deep-sea hydrothermal vent chimney in the Southern Okinawa Trough.</title>
        <authorList>
            <person name="Izumi H."/>
            <person name="Nunoura T."/>
            <person name="Miyazaki M."/>
            <person name="Mino S."/>
            <person name="Toki T."/>
            <person name="Takai K."/>
            <person name="Sako Y."/>
            <person name="Sawabe T."/>
            <person name="Nakagawa S."/>
        </authorList>
    </citation>
    <scope>NUCLEOTIDE SEQUENCE [LARGE SCALE GENOMIC DNA]</scope>
    <source>
        <strain evidence="8 9">AC55</strain>
    </source>
</reference>
<feature type="binding site" evidence="7">
    <location>
        <position position="29"/>
    </location>
    <ligand>
        <name>Zn(2+)</name>
        <dbReference type="ChEBI" id="CHEBI:29105"/>
    </ligand>
</feature>
<keyword evidence="8" id="KW-0456">Lyase</keyword>
<dbReference type="GO" id="GO:0070497">
    <property type="term" value="F:6-carboxytetrahydropterin synthase activity"/>
    <property type="evidence" value="ECO:0007669"/>
    <property type="project" value="UniProtKB-EC"/>
</dbReference>
<evidence type="ECO:0000313" key="8">
    <source>
        <dbReference type="EMBL" id="BBB33657.1"/>
    </source>
</evidence>
<dbReference type="RefSeq" id="WP_201327971.1">
    <property type="nucleotide sequence ID" value="NZ_AP017470.1"/>
</dbReference>
<accession>A0A7R6PVY6</accession>
<dbReference type="GO" id="GO:0046872">
    <property type="term" value="F:metal ion binding"/>
    <property type="evidence" value="ECO:0007669"/>
    <property type="project" value="UniProtKB-KW"/>
</dbReference>
<feature type="binding site" evidence="7">
    <location>
        <position position="27"/>
    </location>
    <ligand>
        <name>Zn(2+)</name>
        <dbReference type="ChEBI" id="CHEBI:29105"/>
    </ligand>
</feature>
<dbReference type="EC" id="4.1.2.50" evidence="3"/>
<dbReference type="PANTHER" id="PTHR12589">
    <property type="entry name" value="PYRUVOYL TETRAHYDROBIOPTERIN SYNTHASE"/>
    <property type="match status" value="1"/>
</dbReference>
<evidence type="ECO:0000256" key="6">
    <source>
        <dbReference type="ARBA" id="ARBA00048807"/>
    </source>
</evidence>
<gene>
    <name evidence="8" type="ORF">TTHT_2233</name>
</gene>
<evidence type="ECO:0000256" key="2">
    <source>
        <dbReference type="ARBA" id="ARBA00008900"/>
    </source>
</evidence>
<comment type="similarity">
    <text evidence="2">Belongs to the PTPS family. QueD subfamily.</text>
</comment>
<dbReference type="AlphaFoldDB" id="A0A7R6PVY6"/>
<keyword evidence="9" id="KW-1185">Reference proteome</keyword>
<dbReference type="Gene3D" id="3.30.479.10">
    <property type="entry name" value="6-pyruvoyl tetrahydropterin synthase/QueD"/>
    <property type="match status" value="1"/>
</dbReference>
<evidence type="ECO:0000256" key="5">
    <source>
        <dbReference type="ARBA" id="ARBA00031449"/>
    </source>
</evidence>
<dbReference type="Proteomes" id="UP000595564">
    <property type="component" value="Chromosome"/>
</dbReference>
<sequence length="95" mass="10927">MYRVRAETVFSTSHYLNGYNGKCANLHGHNWRVVVEIEGEKLDKLGMLVDFKDLKSAINEIAEQLDHGVINNHPYFKNNNINPTAENIAYFFIKS</sequence>
<dbReference type="UniPathway" id="UPA00391"/>
<protein>
    <recommendedName>
        <fullName evidence="4">6-carboxy-5,6,7,8-tetrahydropterin synthase</fullName>
        <ecNumber evidence="3">4.1.2.50</ecNumber>
    </recommendedName>
    <alternativeName>
        <fullName evidence="5">Queuosine biosynthesis protein QueD</fullName>
    </alternativeName>
</protein>
<dbReference type="InterPro" id="IPR038418">
    <property type="entry name" value="6-PTP_synth/QueD_sf"/>
</dbReference>
<comment type="catalytic activity">
    <reaction evidence="6">
        <text>7,8-dihydroneopterin 3'-triphosphate + H2O = 6-carboxy-5,6,7,8-tetrahydropterin + triphosphate + acetaldehyde + 2 H(+)</text>
        <dbReference type="Rhea" id="RHEA:27966"/>
        <dbReference type="ChEBI" id="CHEBI:15343"/>
        <dbReference type="ChEBI" id="CHEBI:15377"/>
        <dbReference type="ChEBI" id="CHEBI:15378"/>
        <dbReference type="ChEBI" id="CHEBI:18036"/>
        <dbReference type="ChEBI" id="CHEBI:58462"/>
        <dbReference type="ChEBI" id="CHEBI:61032"/>
        <dbReference type="EC" id="4.1.2.50"/>
    </reaction>
</comment>
<comment type="cofactor">
    <cofactor evidence="7">
        <name>Zn(2+)</name>
        <dbReference type="ChEBI" id="CHEBI:29105"/>
    </cofactor>
    <text evidence="7">Binds 1 zinc ion per subunit.</text>
</comment>
<dbReference type="PIRSF" id="PIRSF006113">
    <property type="entry name" value="PTP_synth"/>
    <property type="match status" value="1"/>
</dbReference>
<dbReference type="Pfam" id="PF01242">
    <property type="entry name" value="PTPS"/>
    <property type="match status" value="1"/>
</dbReference>
<dbReference type="SUPFAM" id="SSF55620">
    <property type="entry name" value="Tetrahydrobiopterin biosynthesis enzymes-like"/>
    <property type="match status" value="1"/>
</dbReference>